<dbReference type="AlphaFoldDB" id="A0A7J7NHL8"/>
<gene>
    <name evidence="1" type="ORF">GIB67_038237</name>
</gene>
<evidence type="ECO:0000313" key="2">
    <source>
        <dbReference type="Proteomes" id="UP000541444"/>
    </source>
</evidence>
<comment type="caution">
    <text evidence="1">The sequence shown here is derived from an EMBL/GenBank/DDBJ whole genome shotgun (WGS) entry which is preliminary data.</text>
</comment>
<dbReference type="Proteomes" id="UP000541444">
    <property type="component" value="Unassembled WGS sequence"/>
</dbReference>
<evidence type="ECO:0000313" key="1">
    <source>
        <dbReference type="EMBL" id="KAF6166500.1"/>
    </source>
</evidence>
<dbReference type="EMBL" id="JACGCM010000790">
    <property type="protein sequence ID" value="KAF6166500.1"/>
    <property type="molecule type" value="Genomic_DNA"/>
</dbReference>
<keyword evidence="2" id="KW-1185">Reference proteome</keyword>
<reference evidence="1 2" key="1">
    <citation type="journal article" date="2020" name="IScience">
        <title>Genome Sequencing of the Endangered Kingdonia uniflora (Circaeasteraceae, Ranunculales) Reveals Potential Mechanisms of Evolutionary Specialization.</title>
        <authorList>
            <person name="Sun Y."/>
            <person name="Deng T."/>
            <person name="Zhang A."/>
            <person name="Moore M.J."/>
            <person name="Landis J.B."/>
            <person name="Lin N."/>
            <person name="Zhang H."/>
            <person name="Zhang X."/>
            <person name="Huang J."/>
            <person name="Zhang X."/>
            <person name="Sun H."/>
            <person name="Wang H."/>
        </authorList>
    </citation>
    <scope>NUCLEOTIDE SEQUENCE [LARGE SCALE GENOMIC DNA]</scope>
    <source>
        <strain evidence="1">TB1705</strain>
        <tissue evidence="1">Leaf</tissue>
    </source>
</reference>
<protein>
    <submittedName>
        <fullName evidence="1">Uncharacterized protein</fullName>
    </submittedName>
</protein>
<accession>A0A7J7NHL8</accession>
<sequence length="52" mass="6002">MIFFKLLEHAFEEAHTFQPSILNTDQENEIYGSRHQGRCTSSLFVLQISSIS</sequence>
<name>A0A7J7NHL8_9MAGN</name>
<proteinExistence type="predicted"/>
<organism evidence="1 2">
    <name type="scientific">Kingdonia uniflora</name>
    <dbReference type="NCBI Taxonomy" id="39325"/>
    <lineage>
        <taxon>Eukaryota</taxon>
        <taxon>Viridiplantae</taxon>
        <taxon>Streptophyta</taxon>
        <taxon>Embryophyta</taxon>
        <taxon>Tracheophyta</taxon>
        <taxon>Spermatophyta</taxon>
        <taxon>Magnoliopsida</taxon>
        <taxon>Ranunculales</taxon>
        <taxon>Circaeasteraceae</taxon>
        <taxon>Kingdonia</taxon>
    </lineage>
</organism>